<evidence type="ECO:0000256" key="1">
    <source>
        <dbReference type="SAM" id="SignalP"/>
    </source>
</evidence>
<gene>
    <name evidence="2" type="ORF">B0I27_11638</name>
</gene>
<dbReference type="Proteomes" id="UP000238034">
    <property type="component" value="Unassembled WGS sequence"/>
</dbReference>
<dbReference type="AlphaFoldDB" id="A0A2T0TQV1"/>
<evidence type="ECO:0000313" key="3">
    <source>
        <dbReference type="Proteomes" id="UP000238034"/>
    </source>
</evidence>
<proteinExistence type="predicted"/>
<keyword evidence="3" id="KW-1185">Reference proteome</keyword>
<name>A0A2T0TQV1_9SPHI</name>
<dbReference type="EMBL" id="PVTH01000016">
    <property type="protein sequence ID" value="PRY48104.1"/>
    <property type="molecule type" value="Genomic_DNA"/>
</dbReference>
<evidence type="ECO:0000313" key="2">
    <source>
        <dbReference type="EMBL" id="PRY48104.1"/>
    </source>
</evidence>
<organism evidence="2 3">
    <name type="scientific">Arcticibacter pallidicorallinus</name>
    <dbReference type="NCBI Taxonomy" id="1259464"/>
    <lineage>
        <taxon>Bacteria</taxon>
        <taxon>Pseudomonadati</taxon>
        <taxon>Bacteroidota</taxon>
        <taxon>Sphingobacteriia</taxon>
        <taxon>Sphingobacteriales</taxon>
        <taxon>Sphingobacteriaceae</taxon>
        <taxon>Arcticibacter</taxon>
    </lineage>
</organism>
<dbReference type="OrthoDB" id="657976at2"/>
<dbReference type="RefSeq" id="WP_106295616.1">
    <property type="nucleotide sequence ID" value="NZ_PVTH01000016.1"/>
</dbReference>
<reference evidence="2 3" key="1">
    <citation type="submission" date="2018-03" db="EMBL/GenBank/DDBJ databases">
        <title>Genomic Encyclopedia of Type Strains, Phase III (KMG-III): the genomes of soil and plant-associated and newly described type strains.</title>
        <authorList>
            <person name="Whitman W."/>
        </authorList>
    </citation>
    <scope>NUCLEOTIDE SEQUENCE [LARGE SCALE GENOMIC DNA]</scope>
    <source>
        <strain evidence="2 3">CGMCC 1.9313</strain>
    </source>
</reference>
<keyword evidence="1" id="KW-0732">Signal</keyword>
<protein>
    <submittedName>
        <fullName evidence="2">Uncharacterized protein</fullName>
    </submittedName>
</protein>
<sequence length="262" mass="29142">MIAMKKSLLCTLIFCTAYTLKAQETLQSVTDRGATTSKEIMSDAGFFFRDRWAKDKGWALYAEGGMGYLWTTGFGRLMSFNYSTGYLGLGTSNPGELMHIRSASPQIQLEKAGLLNWFIGNRSGNDFSIGTDANGHYHALRIDANGTVSVSGKIRAQEIKVEGAGNWPDYVFEPSYRPTALSDIESYITTNKHLPDIPSAKEVEASGVNLGEMNVMLLKKIEELTLHLIQKEKELNKEKVINELQSERLDSMQQQIDKIAGK</sequence>
<comment type="caution">
    <text evidence="2">The sequence shown here is derived from an EMBL/GenBank/DDBJ whole genome shotgun (WGS) entry which is preliminary data.</text>
</comment>
<accession>A0A2T0TQV1</accession>
<feature type="chain" id="PRO_5015622602" evidence="1">
    <location>
        <begin position="23"/>
        <end position="262"/>
    </location>
</feature>
<feature type="signal peptide" evidence="1">
    <location>
        <begin position="1"/>
        <end position="22"/>
    </location>
</feature>